<dbReference type="AlphaFoldDB" id="C6HWP6"/>
<evidence type="ECO:0000313" key="1">
    <source>
        <dbReference type="EMBL" id="EES53022.1"/>
    </source>
</evidence>
<proteinExistence type="predicted"/>
<reference evidence="1 2" key="1">
    <citation type="journal article" date="2009" name="Appl. Environ. Microbiol.">
        <title>Community genomic and proteomic analyses of chemoautotrophic iron-oxidizing "Leptospirillum rubarum" (Group II) and "Leptospirillum ferrodiazotrophum" (Group III) bacteria in acid mine drainage biofilms.</title>
        <authorList>
            <person name="Goltsman D.S."/>
            <person name="Denef V.J."/>
            <person name="Singer S.W."/>
            <person name="VerBerkmoes N.C."/>
            <person name="Lefsrud M."/>
            <person name="Mueller R.S."/>
            <person name="Dick G.J."/>
            <person name="Sun C.L."/>
            <person name="Wheeler K.E."/>
            <person name="Zemla A."/>
            <person name="Baker B.J."/>
            <person name="Hauser L."/>
            <person name="Land M."/>
            <person name="Shah M.B."/>
            <person name="Thelen M.P."/>
            <person name="Hettich R.L."/>
            <person name="Banfield J.F."/>
        </authorList>
    </citation>
    <scope>NUCLEOTIDE SEQUENCE [LARGE SCALE GENOMIC DNA]</scope>
</reference>
<evidence type="ECO:0000313" key="2">
    <source>
        <dbReference type="Proteomes" id="UP000009374"/>
    </source>
</evidence>
<organism evidence="1 2">
    <name type="scientific">Leptospirillum ferrodiazotrophum</name>
    <dbReference type="NCBI Taxonomy" id="412449"/>
    <lineage>
        <taxon>Bacteria</taxon>
        <taxon>Pseudomonadati</taxon>
        <taxon>Nitrospirota</taxon>
        <taxon>Nitrospiria</taxon>
        <taxon>Nitrospirales</taxon>
        <taxon>Nitrospiraceae</taxon>
        <taxon>Leptospirillum</taxon>
    </lineage>
</organism>
<keyword evidence="2" id="KW-1185">Reference proteome</keyword>
<sequence length="124" mass="13903">MSLASHLKRIDLTGDFDVPDAPLGMDVRDPAGRLVVKAGESLTRSLLERLRKMGILEVYVQSAEASSPDYWVKWGEEWLAEARSRLVHLTPENGVISEELDRFVRVLSEAVDSYIGDKIHPKAE</sequence>
<accession>C6HWP6</accession>
<dbReference type="EMBL" id="GG693870">
    <property type="protein sequence ID" value="EES53022.1"/>
    <property type="molecule type" value="Genomic_DNA"/>
</dbReference>
<name>C6HWP6_9BACT</name>
<gene>
    <name evidence="1" type="ORF">UBAL3_80630079</name>
</gene>
<protein>
    <submittedName>
        <fullName evidence="1">Uncharacterized protein</fullName>
    </submittedName>
</protein>
<dbReference type="Proteomes" id="UP000009374">
    <property type="component" value="Unassembled WGS sequence"/>
</dbReference>